<organism evidence="2 3">
    <name type="scientific">Dictyocaulus viviparus</name>
    <name type="common">Bovine lungworm</name>
    <dbReference type="NCBI Taxonomy" id="29172"/>
    <lineage>
        <taxon>Eukaryota</taxon>
        <taxon>Metazoa</taxon>
        <taxon>Ecdysozoa</taxon>
        <taxon>Nematoda</taxon>
        <taxon>Chromadorea</taxon>
        <taxon>Rhabditida</taxon>
        <taxon>Rhabditina</taxon>
        <taxon>Rhabditomorpha</taxon>
        <taxon>Strongyloidea</taxon>
        <taxon>Metastrongylidae</taxon>
        <taxon>Dictyocaulus</taxon>
    </lineage>
</organism>
<dbReference type="AlphaFoldDB" id="A0A0D8XQY6"/>
<evidence type="ECO:0000313" key="3">
    <source>
        <dbReference type="Proteomes" id="UP000053766"/>
    </source>
</evidence>
<name>A0A0D8XQY6_DICVI</name>
<gene>
    <name evidence="2" type="ORF">DICVIV_09232</name>
</gene>
<accession>A0A0D8XQY6</accession>
<dbReference type="Proteomes" id="UP000053766">
    <property type="component" value="Unassembled WGS sequence"/>
</dbReference>
<feature type="signal peptide" evidence="1">
    <location>
        <begin position="1"/>
        <end position="16"/>
    </location>
</feature>
<evidence type="ECO:0000313" key="2">
    <source>
        <dbReference type="EMBL" id="KJH44741.1"/>
    </source>
</evidence>
<keyword evidence="1" id="KW-0732">Signal</keyword>
<evidence type="ECO:0000256" key="1">
    <source>
        <dbReference type="SAM" id="SignalP"/>
    </source>
</evidence>
<proteinExistence type="predicted"/>
<dbReference type="EMBL" id="KN716452">
    <property type="protein sequence ID" value="KJH44741.1"/>
    <property type="molecule type" value="Genomic_DNA"/>
</dbReference>
<reference evidence="2 3" key="1">
    <citation type="submission" date="2013-11" db="EMBL/GenBank/DDBJ databases">
        <title>Draft genome of the bovine lungworm Dictyocaulus viviparus.</title>
        <authorList>
            <person name="Mitreva M."/>
        </authorList>
    </citation>
    <scope>NUCLEOTIDE SEQUENCE [LARGE SCALE GENOMIC DNA]</scope>
    <source>
        <strain evidence="2 3">HannoverDv2000</strain>
    </source>
</reference>
<keyword evidence="3" id="KW-1185">Reference proteome</keyword>
<reference evidence="3" key="2">
    <citation type="journal article" date="2016" name="Sci. Rep.">
        <title>Dictyocaulus viviparus genome, variome and transcriptome elucidate lungworm biology and support future intervention.</title>
        <authorList>
            <person name="McNulty S.N."/>
            <person name="Strube C."/>
            <person name="Rosa B.A."/>
            <person name="Martin J.C."/>
            <person name="Tyagi R."/>
            <person name="Choi Y.J."/>
            <person name="Wang Q."/>
            <person name="Hallsworth Pepin K."/>
            <person name="Zhang X."/>
            <person name="Ozersky P."/>
            <person name="Wilson R.K."/>
            <person name="Sternberg P.W."/>
            <person name="Gasser R.B."/>
            <person name="Mitreva M."/>
        </authorList>
    </citation>
    <scope>NUCLEOTIDE SEQUENCE [LARGE SCALE GENOMIC DNA]</scope>
    <source>
        <strain evidence="3">HannoverDv2000</strain>
    </source>
</reference>
<sequence length="239" mass="27638">MHTLLFLTISLMTVQAYLYDSGCGPCAQQWHVTSSSYQNLPYQYSQTPSPSYSSYQQVQVPSRNYYYAQQPTYNSYQARSPPFNPYKKQESFESPTYNSYRTHFYPYNAYKQVPHEEIAYNFYPSQLFPHNTLENQVLYGPSSYPGEYTLPQNPYIHSVHILQDFFNKSKSHYPIAKYNTAYPLFDESEIVSSSMQPNLELPAQPVAPVFSIPTHSNDTALRVNRGTTSTIVLLPDRSY</sequence>
<feature type="chain" id="PRO_5002335864" evidence="1">
    <location>
        <begin position="17"/>
        <end position="239"/>
    </location>
</feature>
<protein>
    <submittedName>
        <fullName evidence="2">Uncharacterized protein</fullName>
    </submittedName>
</protein>